<organism evidence="3 4">
    <name type="scientific">Candida maltosa (strain Xu316)</name>
    <name type="common">Yeast</name>
    <dbReference type="NCBI Taxonomy" id="1245528"/>
    <lineage>
        <taxon>Eukaryota</taxon>
        <taxon>Fungi</taxon>
        <taxon>Dikarya</taxon>
        <taxon>Ascomycota</taxon>
        <taxon>Saccharomycotina</taxon>
        <taxon>Pichiomycetes</taxon>
        <taxon>Debaryomycetaceae</taxon>
        <taxon>Candida/Lodderomyces clade</taxon>
        <taxon>Candida</taxon>
    </lineage>
</organism>
<keyword evidence="1" id="KW-1133">Transmembrane helix</keyword>
<sequence>MKFTNSAILLGLQLQVALASTLNTIDTFHFDEVTSYKCWKFDSIHGETNLKLDISGINANQELPINVHKNVESMHLDKDKGQEDFTIQKDAFTVFETDIYQDGKLEVLIDEPGEFCVSFNENGQYQGSFQGDLEIVEKIAPIRVNQEAYNHGITAFIGVLIIAGLVSKYKITSFNDISPISQRLLSLLALHLVYNLTLSILEWYCYKFPSSSNYLWVENYFINIVGSILTCWSTYVNIMIYFGSGFKNLGYKAPSNTSWIKKTILASLVTAITVSTSMLSNSIVKKQIVIDGHIQDVYMHSSTGPFIKNTFLSKIFGGIISVLGLALLICVTVLPFIYGFIIYNRFSKSGEYVNQQLMKKTILYHGVYAWGIGSLFYYFFDFMKLFEEYVPVVILFTIWYSERGYVALKGVGNDLGGIKDFYL</sequence>
<dbReference type="AlphaFoldDB" id="M3JAZ2"/>
<feature type="transmembrane region" description="Helical" evidence="1">
    <location>
        <begin position="183"/>
        <end position="201"/>
    </location>
</feature>
<name>M3JAZ2_CANMX</name>
<reference evidence="3 4" key="1">
    <citation type="submission" date="2013-02" db="EMBL/GenBank/DDBJ databases">
        <title>Genome sequence of Candida maltosa Xu316, a potential industrial strain for xylitol and ethanol production.</title>
        <authorList>
            <person name="Yu J."/>
            <person name="Wang Q."/>
            <person name="Geng X."/>
            <person name="Bao W."/>
            <person name="He P."/>
            <person name="Cai J."/>
        </authorList>
    </citation>
    <scope>NUCLEOTIDE SEQUENCE [LARGE SCALE GENOMIC DNA]</scope>
    <source>
        <strain evidence="4">Xu316</strain>
    </source>
</reference>
<evidence type="ECO:0000313" key="3">
    <source>
        <dbReference type="EMBL" id="EMG49308.1"/>
    </source>
</evidence>
<gene>
    <name evidence="3" type="ORF">G210_5952</name>
</gene>
<dbReference type="EMBL" id="AOGT01000745">
    <property type="protein sequence ID" value="EMG49308.1"/>
    <property type="molecule type" value="Genomic_DNA"/>
</dbReference>
<accession>M3JAZ2</accession>
<feature type="signal peptide" evidence="2">
    <location>
        <begin position="1"/>
        <end position="19"/>
    </location>
</feature>
<feature type="transmembrane region" description="Helical" evidence="1">
    <location>
        <begin position="315"/>
        <end position="341"/>
    </location>
</feature>
<evidence type="ECO:0000256" key="1">
    <source>
        <dbReference type="SAM" id="Phobius"/>
    </source>
</evidence>
<proteinExistence type="predicted"/>
<dbReference type="OrthoDB" id="4007900at2759"/>
<evidence type="ECO:0000313" key="4">
    <source>
        <dbReference type="Proteomes" id="UP000011777"/>
    </source>
</evidence>
<keyword evidence="1" id="KW-0472">Membrane</keyword>
<feature type="transmembrane region" description="Helical" evidence="1">
    <location>
        <begin position="221"/>
        <end position="242"/>
    </location>
</feature>
<comment type="caution">
    <text evidence="3">The sequence shown here is derived from an EMBL/GenBank/DDBJ whole genome shotgun (WGS) entry which is preliminary data.</text>
</comment>
<feature type="transmembrane region" description="Helical" evidence="1">
    <location>
        <begin position="263"/>
        <end position="284"/>
    </location>
</feature>
<feature type="chain" id="PRO_5004035340" evidence="2">
    <location>
        <begin position="20"/>
        <end position="423"/>
    </location>
</feature>
<feature type="transmembrane region" description="Helical" evidence="1">
    <location>
        <begin position="362"/>
        <end position="380"/>
    </location>
</feature>
<dbReference type="Proteomes" id="UP000011777">
    <property type="component" value="Unassembled WGS sequence"/>
</dbReference>
<evidence type="ECO:0000256" key="2">
    <source>
        <dbReference type="SAM" id="SignalP"/>
    </source>
</evidence>
<dbReference type="HOGENOM" id="CLU_628492_0_0_1"/>
<protein>
    <submittedName>
        <fullName evidence="3">Uncharacterized protein</fullName>
    </submittedName>
</protein>
<dbReference type="OMA" id="TIWYSER"/>
<keyword evidence="2" id="KW-0732">Signal</keyword>
<keyword evidence="4" id="KW-1185">Reference proteome</keyword>
<keyword evidence="1" id="KW-0812">Transmembrane</keyword>
<feature type="transmembrane region" description="Helical" evidence="1">
    <location>
        <begin position="148"/>
        <end position="171"/>
    </location>
</feature>